<dbReference type="CDD" id="cd07185">
    <property type="entry name" value="OmpA_C-like"/>
    <property type="match status" value="1"/>
</dbReference>
<evidence type="ECO:0000256" key="2">
    <source>
        <dbReference type="ARBA" id="ARBA00023136"/>
    </source>
</evidence>
<dbReference type="PROSITE" id="PS51123">
    <property type="entry name" value="OMPA_2"/>
    <property type="match status" value="1"/>
</dbReference>
<feature type="domain" description="OmpA-like" evidence="6">
    <location>
        <begin position="102"/>
        <end position="219"/>
    </location>
</feature>
<keyword evidence="3" id="KW-0998">Cell outer membrane</keyword>
<reference evidence="7" key="1">
    <citation type="submission" date="2022-10" db="EMBL/GenBank/DDBJ databases">
        <title>The complete genomes of actinobacterial strains from the NBC collection.</title>
        <authorList>
            <person name="Joergensen T.S."/>
            <person name="Alvarez Arevalo M."/>
            <person name="Sterndorff E.B."/>
            <person name="Faurdal D."/>
            <person name="Vuksanovic O."/>
            <person name="Mourched A.-S."/>
            <person name="Charusanti P."/>
            <person name="Shaw S."/>
            <person name="Blin K."/>
            <person name="Weber T."/>
        </authorList>
    </citation>
    <scope>NUCLEOTIDE SEQUENCE</scope>
    <source>
        <strain evidence="7">NBC_00060</strain>
    </source>
</reference>
<dbReference type="PANTHER" id="PTHR30329">
    <property type="entry name" value="STATOR ELEMENT OF FLAGELLAR MOTOR COMPLEX"/>
    <property type="match status" value="1"/>
</dbReference>
<evidence type="ECO:0000259" key="6">
    <source>
        <dbReference type="PROSITE" id="PS51123"/>
    </source>
</evidence>
<accession>A0AAU2GZ27</accession>
<organism evidence="7">
    <name type="scientific">Streptomyces sp. NBC_00060</name>
    <dbReference type="NCBI Taxonomy" id="2975636"/>
    <lineage>
        <taxon>Bacteria</taxon>
        <taxon>Bacillati</taxon>
        <taxon>Actinomycetota</taxon>
        <taxon>Actinomycetes</taxon>
        <taxon>Kitasatosporales</taxon>
        <taxon>Streptomycetaceae</taxon>
        <taxon>Streptomyces</taxon>
    </lineage>
</organism>
<evidence type="ECO:0000256" key="3">
    <source>
        <dbReference type="ARBA" id="ARBA00023237"/>
    </source>
</evidence>
<feature type="region of interest" description="Disordered" evidence="5">
    <location>
        <begin position="198"/>
        <end position="221"/>
    </location>
</feature>
<gene>
    <name evidence="7" type="ORF">OHV25_13985</name>
</gene>
<evidence type="ECO:0000256" key="4">
    <source>
        <dbReference type="PROSITE-ProRule" id="PRU00473"/>
    </source>
</evidence>
<dbReference type="SUPFAM" id="SSF103088">
    <property type="entry name" value="OmpA-like"/>
    <property type="match status" value="1"/>
</dbReference>
<sequence length="221" mass="22625">MLATQAPPATPAPGTPRRRHARPAVLAAAVLLFVGAGAGAGAAVADDPNPTAVPAAAPPVKVDANAPGLKLSDGATLAAPRVIDIKSVVEDMGGEERRADTNADISFALQAEVLFGKDSAALSAEASGRIQAIADEVKKQKAANVRVFGFTDNLGTHEHGVVLSKQRADAVQGALSQAVGGSVTFDIRGYAEDFPIADNSSEDGRRKNRRVEVSFPRGATG</sequence>
<dbReference type="EMBL" id="CP108253">
    <property type="protein sequence ID" value="WTU40620.1"/>
    <property type="molecule type" value="Genomic_DNA"/>
</dbReference>
<proteinExistence type="predicted"/>
<name>A0AAU2GZ27_9ACTN</name>
<dbReference type="InterPro" id="IPR036737">
    <property type="entry name" value="OmpA-like_sf"/>
</dbReference>
<dbReference type="InterPro" id="IPR006664">
    <property type="entry name" value="OMP_bac"/>
</dbReference>
<dbReference type="InterPro" id="IPR006665">
    <property type="entry name" value="OmpA-like"/>
</dbReference>
<dbReference type="PRINTS" id="PR01021">
    <property type="entry name" value="OMPADOMAIN"/>
</dbReference>
<dbReference type="InterPro" id="IPR050330">
    <property type="entry name" value="Bact_OuterMem_StrucFunc"/>
</dbReference>
<dbReference type="Pfam" id="PF00691">
    <property type="entry name" value="OmpA"/>
    <property type="match status" value="1"/>
</dbReference>
<evidence type="ECO:0000256" key="1">
    <source>
        <dbReference type="ARBA" id="ARBA00004442"/>
    </source>
</evidence>
<dbReference type="GO" id="GO:0009279">
    <property type="term" value="C:cell outer membrane"/>
    <property type="evidence" value="ECO:0007669"/>
    <property type="project" value="UniProtKB-SubCell"/>
</dbReference>
<evidence type="ECO:0000256" key="5">
    <source>
        <dbReference type="SAM" id="MobiDB-lite"/>
    </source>
</evidence>
<dbReference type="PANTHER" id="PTHR30329:SF21">
    <property type="entry name" value="LIPOPROTEIN YIAD-RELATED"/>
    <property type="match status" value="1"/>
</dbReference>
<dbReference type="Gene3D" id="3.30.1330.60">
    <property type="entry name" value="OmpA-like domain"/>
    <property type="match status" value="1"/>
</dbReference>
<comment type="subcellular location">
    <subcellularLocation>
        <location evidence="1">Cell outer membrane</location>
    </subcellularLocation>
</comment>
<evidence type="ECO:0000313" key="7">
    <source>
        <dbReference type="EMBL" id="WTU40620.1"/>
    </source>
</evidence>
<keyword evidence="2 4" id="KW-0472">Membrane</keyword>
<dbReference type="AlphaFoldDB" id="A0AAU2GZ27"/>
<feature type="region of interest" description="Disordered" evidence="5">
    <location>
        <begin position="1"/>
        <end position="20"/>
    </location>
</feature>
<protein>
    <submittedName>
        <fullName evidence="7">OmpA family protein</fullName>
    </submittedName>
</protein>